<dbReference type="AlphaFoldDB" id="A0A7J6VH34"/>
<evidence type="ECO:0000313" key="1">
    <source>
        <dbReference type="EMBL" id="KAF5183515.1"/>
    </source>
</evidence>
<name>A0A7J6VH34_THATH</name>
<sequence length="108" mass="12686">MKIFLETDRNSVRIVKHDNHVMLGLSSAVLKQEYEYLTSISSHLRKRNCSCGYPAYHAIGVSTRVKKHHIIWGSRIATNWLSLSLFWFLHQVWHPRCLSQQQKLELIV</sequence>
<proteinExistence type="predicted"/>
<organism evidence="1 2">
    <name type="scientific">Thalictrum thalictroides</name>
    <name type="common">Rue-anemone</name>
    <name type="synonym">Anemone thalictroides</name>
    <dbReference type="NCBI Taxonomy" id="46969"/>
    <lineage>
        <taxon>Eukaryota</taxon>
        <taxon>Viridiplantae</taxon>
        <taxon>Streptophyta</taxon>
        <taxon>Embryophyta</taxon>
        <taxon>Tracheophyta</taxon>
        <taxon>Spermatophyta</taxon>
        <taxon>Magnoliopsida</taxon>
        <taxon>Ranunculales</taxon>
        <taxon>Ranunculaceae</taxon>
        <taxon>Thalictroideae</taxon>
        <taxon>Thalictrum</taxon>
    </lineage>
</organism>
<comment type="caution">
    <text evidence="1">The sequence shown here is derived from an EMBL/GenBank/DDBJ whole genome shotgun (WGS) entry which is preliminary data.</text>
</comment>
<evidence type="ECO:0000313" key="2">
    <source>
        <dbReference type="Proteomes" id="UP000554482"/>
    </source>
</evidence>
<accession>A0A7J6VH34</accession>
<dbReference type="EMBL" id="JABWDY010033299">
    <property type="protein sequence ID" value="KAF5183515.1"/>
    <property type="molecule type" value="Genomic_DNA"/>
</dbReference>
<gene>
    <name evidence="1" type="ORF">FRX31_026898</name>
</gene>
<keyword evidence="2" id="KW-1185">Reference proteome</keyword>
<protein>
    <submittedName>
        <fullName evidence="1">Uncharacterized protein</fullName>
    </submittedName>
</protein>
<reference evidence="1 2" key="1">
    <citation type="submission" date="2020-06" db="EMBL/GenBank/DDBJ databases">
        <title>Transcriptomic and genomic resources for Thalictrum thalictroides and T. hernandezii: Facilitating candidate gene discovery in an emerging model plant lineage.</title>
        <authorList>
            <person name="Arias T."/>
            <person name="Riano-Pachon D.M."/>
            <person name="Di Stilio V.S."/>
        </authorList>
    </citation>
    <scope>NUCLEOTIDE SEQUENCE [LARGE SCALE GENOMIC DNA]</scope>
    <source>
        <strain evidence="2">cv. WT478/WT964</strain>
        <tissue evidence="1">Leaves</tissue>
    </source>
</reference>
<dbReference type="Proteomes" id="UP000554482">
    <property type="component" value="Unassembled WGS sequence"/>
</dbReference>